<evidence type="ECO:0000256" key="1">
    <source>
        <dbReference type="SAM" id="MobiDB-lite"/>
    </source>
</evidence>
<name>A0A139AYJ3_GONPJ</name>
<evidence type="ECO:0000313" key="3">
    <source>
        <dbReference type="EMBL" id="KXS21525.1"/>
    </source>
</evidence>
<feature type="region of interest" description="Disordered" evidence="1">
    <location>
        <begin position="1"/>
        <end position="52"/>
    </location>
</feature>
<proteinExistence type="predicted"/>
<dbReference type="CDD" id="cd04301">
    <property type="entry name" value="NAT_SF"/>
    <property type="match status" value="1"/>
</dbReference>
<dbReference type="Proteomes" id="UP000070544">
    <property type="component" value="Unassembled WGS sequence"/>
</dbReference>
<sequence>MRVEATVTEGIKSNLRGQGKEGKDIDGEPLDLENKAGKPEPKISNPNQISEDLSVGAVKQKRAAVAEAEGSGKTMESKVIEAGPTKTTRGGRISVTRVSSHRGERGGDVSVTTEHSPRAVQSNAKSVLSTTVPQRGVVGAPVSGLAAENPGVANAGVSPSGFPLLTPNHASIVSKNVSAFVQSQGTFGVRPPVNLSQYQSPVGPGTAQGGHAPATSLPLNPAFAALLSSLPTSEARQALLDGFANGSITYQFLHPLSYAITANPAALAQLPTSSAEPSQGGVSGLLNNASLALAPQRVGRPNMLVPGIAPSPVDQSVRGRGTGRPVRGKSSRGRGASSMPTTTTPGTSTLDPSAAEINDKSERPKKRKRDVETVTPVPQSQTMSSNDLLTNNPQSTLLEEKRELQITLKESDEQLREQKRQRHTSEAISTVGLVSNSSVKAQVNLPTVIEYSEASGSESEDDMPEEIRTSTHATKAHMDGGNASFGESRRLHGAQSKSSNRVIESQGRKESPNADPSPRATLKHRVFGNPRHAPVAKISPWTGRLLKPFIFRDAETVSPYVQLLEDIISKGGGRVSERKPIDFIYLEKKWVVQCNWLLCNMFWNGIDISEHLKYPDFSVVCVYDNIVVGCGLMTPQGYITYIGVLPGWEKCGIGRIMLWWLIQTVKPQDVTLHVQTKNSAMILYQEFGFKAEEFIVGFYNKYLPGSNFTGENNAYVMRRRGSPDD</sequence>
<protein>
    <recommendedName>
        <fullName evidence="2">N-acetyltransferase domain-containing protein</fullName>
    </recommendedName>
</protein>
<gene>
    <name evidence="3" type="ORF">M427DRAFT_50957</name>
</gene>
<feature type="compositionally biased region" description="Polar residues" evidence="1">
    <location>
        <begin position="110"/>
        <end position="128"/>
    </location>
</feature>
<keyword evidence="4" id="KW-1185">Reference proteome</keyword>
<dbReference type="Pfam" id="PF00583">
    <property type="entry name" value="Acetyltransf_1"/>
    <property type="match status" value="1"/>
</dbReference>
<accession>A0A139AYJ3</accession>
<feature type="region of interest" description="Disordered" evidence="1">
    <location>
        <begin position="472"/>
        <end position="522"/>
    </location>
</feature>
<reference evidence="3 4" key="1">
    <citation type="journal article" date="2015" name="Genome Biol. Evol.">
        <title>Phylogenomic analyses indicate that early fungi evolved digesting cell walls of algal ancestors of land plants.</title>
        <authorList>
            <person name="Chang Y."/>
            <person name="Wang S."/>
            <person name="Sekimoto S."/>
            <person name="Aerts A.L."/>
            <person name="Choi C."/>
            <person name="Clum A."/>
            <person name="LaButti K.M."/>
            <person name="Lindquist E.A."/>
            <person name="Yee Ngan C."/>
            <person name="Ohm R.A."/>
            <person name="Salamov A.A."/>
            <person name="Grigoriev I.V."/>
            <person name="Spatafora J.W."/>
            <person name="Berbee M.L."/>
        </authorList>
    </citation>
    <scope>NUCLEOTIDE SEQUENCE [LARGE SCALE GENOMIC DNA]</scope>
    <source>
        <strain evidence="3 4">JEL478</strain>
    </source>
</reference>
<evidence type="ECO:0000313" key="4">
    <source>
        <dbReference type="Proteomes" id="UP000070544"/>
    </source>
</evidence>
<dbReference type="Gene3D" id="3.40.630.30">
    <property type="match status" value="1"/>
</dbReference>
<organism evidence="3 4">
    <name type="scientific">Gonapodya prolifera (strain JEL478)</name>
    <name type="common">Monoblepharis prolifera</name>
    <dbReference type="NCBI Taxonomy" id="1344416"/>
    <lineage>
        <taxon>Eukaryota</taxon>
        <taxon>Fungi</taxon>
        <taxon>Fungi incertae sedis</taxon>
        <taxon>Chytridiomycota</taxon>
        <taxon>Chytridiomycota incertae sedis</taxon>
        <taxon>Monoblepharidomycetes</taxon>
        <taxon>Monoblepharidales</taxon>
        <taxon>Gonapodyaceae</taxon>
        <taxon>Gonapodya</taxon>
    </lineage>
</organism>
<feature type="domain" description="N-acetyltransferase" evidence="2">
    <location>
        <begin position="581"/>
        <end position="722"/>
    </location>
</feature>
<dbReference type="OrthoDB" id="4080456at2759"/>
<dbReference type="AlphaFoldDB" id="A0A139AYJ3"/>
<feature type="compositionally biased region" description="Polar residues" evidence="1">
    <location>
        <begin position="376"/>
        <end position="392"/>
    </location>
</feature>
<dbReference type="PROSITE" id="PS51186">
    <property type="entry name" value="GNAT"/>
    <property type="match status" value="1"/>
</dbReference>
<dbReference type="SUPFAM" id="SSF55729">
    <property type="entry name" value="Acyl-CoA N-acyltransferases (Nat)"/>
    <property type="match status" value="1"/>
</dbReference>
<feature type="compositionally biased region" description="Basic and acidic residues" evidence="1">
    <location>
        <begin position="18"/>
        <end position="41"/>
    </location>
</feature>
<dbReference type="InterPro" id="IPR016181">
    <property type="entry name" value="Acyl_CoA_acyltransferase"/>
</dbReference>
<evidence type="ECO:0000259" key="2">
    <source>
        <dbReference type="PROSITE" id="PS51186"/>
    </source>
</evidence>
<dbReference type="EMBL" id="KQ965732">
    <property type="protein sequence ID" value="KXS21525.1"/>
    <property type="molecule type" value="Genomic_DNA"/>
</dbReference>
<dbReference type="GO" id="GO:0016747">
    <property type="term" value="F:acyltransferase activity, transferring groups other than amino-acyl groups"/>
    <property type="evidence" value="ECO:0007669"/>
    <property type="project" value="InterPro"/>
</dbReference>
<dbReference type="InterPro" id="IPR000182">
    <property type="entry name" value="GNAT_dom"/>
</dbReference>
<feature type="region of interest" description="Disordered" evidence="1">
    <location>
        <begin position="303"/>
        <end position="392"/>
    </location>
</feature>
<feature type="compositionally biased region" description="Low complexity" evidence="1">
    <location>
        <begin position="333"/>
        <end position="353"/>
    </location>
</feature>
<dbReference type="STRING" id="1344416.A0A139AYJ3"/>
<feature type="region of interest" description="Disordered" evidence="1">
    <location>
        <begin position="97"/>
        <end position="128"/>
    </location>
</feature>